<name>A0A6J4VQC2_9BACT</name>
<dbReference type="GO" id="GO:0005524">
    <property type="term" value="F:ATP binding"/>
    <property type="evidence" value="ECO:0007669"/>
    <property type="project" value="UniProtKB-KW"/>
</dbReference>
<reference evidence="4" key="1">
    <citation type="submission" date="2020-02" db="EMBL/GenBank/DDBJ databases">
        <authorList>
            <person name="Meier V. D."/>
        </authorList>
    </citation>
    <scope>NUCLEOTIDE SEQUENCE</scope>
    <source>
        <strain evidence="4">AVDCRST_MAG19</strain>
    </source>
</reference>
<protein>
    <recommendedName>
        <fullName evidence="3">AAA+ ATPase domain-containing protein</fullName>
    </recommendedName>
</protein>
<dbReference type="InterPro" id="IPR027417">
    <property type="entry name" value="P-loop_NTPase"/>
</dbReference>
<evidence type="ECO:0000259" key="3">
    <source>
        <dbReference type="SMART" id="SM00382"/>
    </source>
</evidence>
<organism evidence="4">
    <name type="scientific">uncultured Thermomicrobiales bacterium</name>
    <dbReference type="NCBI Taxonomy" id="1645740"/>
    <lineage>
        <taxon>Bacteria</taxon>
        <taxon>Pseudomonadati</taxon>
        <taxon>Thermomicrobiota</taxon>
        <taxon>Thermomicrobia</taxon>
        <taxon>Thermomicrobiales</taxon>
        <taxon>environmental samples</taxon>
    </lineage>
</organism>
<dbReference type="AlphaFoldDB" id="A0A6J4VQC2"/>
<dbReference type="Pfam" id="PF06745">
    <property type="entry name" value="ATPase"/>
    <property type="match status" value="1"/>
</dbReference>
<proteinExistence type="predicted"/>
<evidence type="ECO:0000256" key="2">
    <source>
        <dbReference type="ARBA" id="ARBA00022840"/>
    </source>
</evidence>
<dbReference type="SMART" id="SM00382">
    <property type="entry name" value="AAA"/>
    <property type="match status" value="1"/>
</dbReference>
<sequence>MDENGTPRTPPALARLATGVPGLDRVLGGGFLTGDAYLLAGPPGSGKTTLGNQLAYRHAAAGGAALVATVRTETHDRMLAHLRGFAFFDPALAGGRVRYLSVAAALERDGADGVVAVLRGAVRDAGATLLVVDGAGIAEDAVGAAAFRDLVHGLQAQAALLGCTTVLLANRPPERIGDIGTHVDGVLLLRQEPRGVH</sequence>
<evidence type="ECO:0000313" key="4">
    <source>
        <dbReference type="EMBL" id="CAA9585569.1"/>
    </source>
</evidence>
<feature type="domain" description="AAA+ ATPase" evidence="3">
    <location>
        <begin position="33"/>
        <end position="193"/>
    </location>
</feature>
<evidence type="ECO:0000256" key="1">
    <source>
        <dbReference type="ARBA" id="ARBA00022741"/>
    </source>
</evidence>
<dbReference type="EMBL" id="CADCWL010000252">
    <property type="protein sequence ID" value="CAA9585569.1"/>
    <property type="molecule type" value="Genomic_DNA"/>
</dbReference>
<dbReference type="InterPro" id="IPR003593">
    <property type="entry name" value="AAA+_ATPase"/>
</dbReference>
<dbReference type="PANTHER" id="PTHR43637">
    <property type="entry name" value="UPF0273 PROTEIN TM_0370"/>
    <property type="match status" value="1"/>
</dbReference>
<dbReference type="SUPFAM" id="SSF52540">
    <property type="entry name" value="P-loop containing nucleoside triphosphate hydrolases"/>
    <property type="match status" value="1"/>
</dbReference>
<accession>A0A6J4VQC2</accession>
<feature type="non-terminal residue" evidence="4">
    <location>
        <position position="197"/>
    </location>
</feature>
<keyword evidence="1" id="KW-0547">Nucleotide-binding</keyword>
<dbReference type="InterPro" id="IPR014774">
    <property type="entry name" value="KaiC-like_dom"/>
</dbReference>
<dbReference type="Gene3D" id="3.40.50.300">
    <property type="entry name" value="P-loop containing nucleotide triphosphate hydrolases"/>
    <property type="match status" value="1"/>
</dbReference>
<keyword evidence="2" id="KW-0067">ATP-binding</keyword>
<gene>
    <name evidence="4" type="ORF">AVDCRST_MAG19-4586</name>
</gene>